<dbReference type="NCBIfam" id="NF010013">
    <property type="entry name" value="PRK13487.1"/>
    <property type="match status" value="1"/>
</dbReference>
<dbReference type="CDD" id="cd16352">
    <property type="entry name" value="CheD"/>
    <property type="match status" value="1"/>
</dbReference>
<proteinExistence type="inferred from homology"/>
<dbReference type="PANTHER" id="PTHR35147:SF2">
    <property type="entry name" value="CHEMORECEPTOR GLUTAMINE DEAMIDASE CHED-RELATED"/>
    <property type="match status" value="1"/>
</dbReference>
<dbReference type="HAMAP" id="MF_01440">
    <property type="entry name" value="CheD"/>
    <property type="match status" value="1"/>
</dbReference>
<evidence type="ECO:0000256" key="1">
    <source>
        <dbReference type="ARBA" id="ARBA00022500"/>
    </source>
</evidence>
<accession>A0ABT5U9G3</accession>
<comment type="similarity">
    <text evidence="3">Belongs to the CheD family.</text>
</comment>
<evidence type="ECO:0000313" key="5">
    <source>
        <dbReference type="Proteomes" id="UP001528823"/>
    </source>
</evidence>
<dbReference type="RefSeq" id="WP_274689347.1">
    <property type="nucleotide sequence ID" value="NZ_JAPMOU010000016.1"/>
</dbReference>
<dbReference type="Proteomes" id="UP001528823">
    <property type="component" value="Unassembled WGS sequence"/>
</dbReference>
<reference evidence="4 5" key="1">
    <citation type="submission" date="2022-11" db="EMBL/GenBank/DDBJ databases">
        <title>Spartinivicinus poritis sp. nov., isolated from scleractinian coral Porites lutea.</title>
        <authorList>
            <person name="Zhang G."/>
            <person name="Cai L."/>
            <person name="Wei Q."/>
        </authorList>
    </citation>
    <scope>NUCLEOTIDE SEQUENCE [LARGE SCALE GENOMIC DNA]</scope>
    <source>
        <strain evidence="4 5">A2-2</strain>
    </source>
</reference>
<dbReference type="PANTHER" id="PTHR35147">
    <property type="entry name" value="CHEMORECEPTOR GLUTAMINE DEAMIDASE CHED-RELATED"/>
    <property type="match status" value="1"/>
</dbReference>
<dbReference type="Gene3D" id="3.30.1330.200">
    <property type="match status" value="1"/>
</dbReference>
<name>A0ABT5U9G3_9GAMM</name>
<keyword evidence="2 3" id="KW-0378">Hydrolase</keyword>
<dbReference type="EMBL" id="JAPMOU010000016">
    <property type="protein sequence ID" value="MDE1462999.1"/>
    <property type="molecule type" value="Genomic_DNA"/>
</dbReference>
<evidence type="ECO:0000256" key="2">
    <source>
        <dbReference type="ARBA" id="ARBA00022801"/>
    </source>
</evidence>
<dbReference type="InterPro" id="IPR005659">
    <property type="entry name" value="Chemorcpt_Glu_NH3ase_CheD"/>
</dbReference>
<keyword evidence="1 3" id="KW-0145">Chemotaxis</keyword>
<organism evidence="4 5">
    <name type="scientific">Spartinivicinus poritis</name>
    <dbReference type="NCBI Taxonomy" id="2994640"/>
    <lineage>
        <taxon>Bacteria</taxon>
        <taxon>Pseudomonadati</taxon>
        <taxon>Pseudomonadota</taxon>
        <taxon>Gammaproteobacteria</taxon>
        <taxon>Oceanospirillales</taxon>
        <taxon>Zooshikellaceae</taxon>
        <taxon>Spartinivicinus</taxon>
    </lineage>
</organism>
<dbReference type="InterPro" id="IPR011324">
    <property type="entry name" value="Cytotoxic_necrot_fac-like_cat"/>
</dbReference>
<dbReference type="GO" id="GO:0050568">
    <property type="term" value="F:protein-glutamine glutaminase activity"/>
    <property type="evidence" value="ECO:0007669"/>
    <property type="project" value="UniProtKB-EC"/>
</dbReference>
<dbReference type="SUPFAM" id="SSF64438">
    <property type="entry name" value="CNF1/YfiH-like putative cysteine hydrolases"/>
    <property type="match status" value="1"/>
</dbReference>
<dbReference type="InterPro" id="IPR038592">
    <property type="entry name" value="CheD-like_sf"/>
</dbReference>
<protein>
    <recommendedName>
        <fullName evidence="3">Probable chemoreceptor glutamine deamidase CheD</fullName>
        <ecNumber evidence="3">3.5.1.44</ecNumber>
    </recommendedName>
</protein>
<keyword evidence="5" id="KW-1185">Reference proteome</keyword>
<dbReference type="Pfam" id="PF03975">
    <property type="entry name" value="CheD"/>
    <property type="match status" value="1"/>
</dbReference>
<sequence length="213" mass="24430">MNRRHQYQLPVPLAGFENINRYWDKRWNIPTAKILPGQFYVSTQGEMISTVLGSCISACIRDKNTKIGGMNHFMLPAQRDINNGPAKATELNSSMRYGNWAMEYLINEILKQGGSKCNLEIKLFGGGQVLQNMTNIGKRNIDFVRKYLINENLHIIAEDLGDIYPRKVLYFSDSGAVKMKKLRSLHNNTIQQRETEYIQSINRKPTQGTVELF</sequence>
<evidence type="ECO:0000256" key="3">
    <source>
        <dbReference type="HAMAP-Rule" id="MF_01440"/>
    </source>
</evidence>
<gene>
    <name evidence="3 4" type="primary">cheD</name>
    <name evidence="4" type="ORF">ORQ98_13580</name>
</gene>
<comment type="catalytic activity">
    <reaction evidence="3">
        <text>L-glutaminyl-[protein] + H2O = L-glutamyl-[protein] + NH4(+)</text>
        <dbReference type="Rhea" id="RHEA:16441"/>
        <dbReference type="Rhea" id="RHEA-COMP:10207"/>
        <dbReference type="Rhea" id="RHEA-COMP:10208"/>
        <dbReference type="ChEBI" id="CHEBI:15377"/>
        <dbReference type="ChEBI" id="CHEBI:28938"/>
        <dbReference type="ChEBI" id="CHEBI:29973"/>
        <dbReference type="ChEBI" id="CHEBI:30011"/>
        <dbReference type="EC" id="3.5.1.44"/>
    </reaction>
</comment>
<dbReference type="EC" id="3.5.1.44" evidence="3"/>
<comment type="caution">
    <text evidence="4">The sequence shown here is derived from an EMBL/GenBank/DDBJ whole genome shotgun (WGS) entry which is preliminary data.</text>
</comment>
<comment type="function">
    <text evidence="3">Probably deamidates glutamine residues to glutamate on methyl-accepting chemotaxis receptors (MCPs), playing an important role in chemotaxis.</text>
</comment>
<evidence type="ECO:0000313" key="4">
    <source>
        <dbReference type="EMBL" id="MDE1462999.1"/>
    </source>
</evidence>